<dbReference type="AlphaFoldDB" id="Q9UXB0"/>
<accession>Q9UXB0</accession>
<reference evidence="2" key="1">
    <citation type="journal article" date="2000" name="Genome">
        <title>Gene content and organization of a 281-kbp contig from the genome of the extremely thermophilic archaeon, Sulfolobus solfataricus P2.</title>
        <authorList>
            <person name="Charlebois R.L."/>
            <person name="Singh R.K."/>
            <person name="Chan-Weiher C.C.-Y."/>
            <person name="Allard G."/>
            <person name="Chow C."/>
            <person name="Confalonieri F."/>
            <person name="Curtis B."/>
            <person name="Duguet M."/>
            <person name="Erauso G."/>
            <person name="Faguy D."/>
            <person name="Gaasterland T."/>
            <person name="Garrett R.A."/>
            <person name="Gordon P."/>
            <person name="Jeffries A.C."/>
            <person name="Kozera C."/>
            <person name="Kushwaha N."/>
            <person name="Lafleur E."/>
            <person name="Medina N."/>
            <person name="Peng X."/>
            <person name="Penny S.L."/>
            <person name="She Q."/>
            <person name="St Jean A."/>
            <person name="van der Oost J."/>
            <person name="Young F."/>
            <person name="Zivanovic Y."/>
            <person name="Doolittle W.F."/>
            <person name="Ragan M.A."/>
            <person name="Sensen C.W."/>
        </authorList>
    </citation>
    <scope>NUCLEOTIDE SEQUENCE</scope>
    <source>
        <strain evidence="2">P2</strain>
    </source>
</reference>
<gene>
    <name evidence="2" type="primary">ORF-c10_009</name>
</gene>
<keyword evidence="1" id="KW-1133">Transmembrane helix</keyword>
<keyword evidence="1" id="KW-0472">Membrane</keyword>
<proteinExistence type="predicted"/>
<sequence length="145" mass="15810">MNCILLIMSLINPSSSSLSEISLLITTIPLLNLDEMNPSTVSSEIITYEALSIISKLSILATCCFLLSISIAIISLLFSIYSTIFGDILLYSFPMIDLFGSTLYLLKLLNPSILLISISLAFSIDIKTSFILPTLANVSSFSMKI</sequence>
<feature type="transmembrane region" description="Helical" evidence="1">
    <location>
        <begin position="57"/>
        <end position="81"/>
    </location>
</feature>
<organism evidence="2">
    <name type="scientific">Saccharolobus solfataricus</name>
    <name type="common">Sulfolobus solfataricus</name>
    <dbReference type="NCBI Taxonomy" id="2287"/>
    <lineage>
        <taxon>Archaea</taxon>
        <taxon>Thermoproteota</taxon>
        <taxon>Thermoprotei</taxon>
        <taxon>Sulfolobales</taxon>
        <taxon>Sulfolobaceae</taxon>
        <taxon>Saccharolobus</taxon>
    </lineage>
</organism>
<keyword evidence="1" id="KW-0812">Transmembrane</keyword>
<evidence type="ECO:0000256" key="1">
    <source>
        <dbReference type="SAM" id="Phobius"/>
    </source>
</evidence>
<evidence type="ECO:0000313" key="2">
    <source>
        <dbReference type="EMBL" id="CAB57582.1"/>
    </source>
</evidence>
<protein>
    <submittedName>
        <fullName evidence="2">Uncharacterized protein ORF-c10_009</fullName>
    </submittedName>
</protein>
<dbReference type="EMBL" id="Y18930">
    <property type="protein sequence ID" value="CAB57582.1"/>
    <property type="molecule type" value="Genomic_DNA"/>
</dbReference>
<name>Q9UXB0_SACSO</name>